<keyword evidence="11" id="KW-0408">Iron</keyword>
<dbReference type="InterPro" id="IPR027443">
    <property type="entry name" value="IPNS-like_sf"/>
</dbReference>
<dbReference type="KEGG" id="gai:IMCC3135_12175"/>
<evidence type="ECO:0000256" key="9">
    <source>
        <dbReference type="ARBA" id="ARBA00047725"/>
    </source>
</evidence>
<dbReference type="PANTHER" id="PTHR47990">
    <property type="entry name" value="2-OXOGLUTARATE (2OG) AND FE(II)-DEPENDENT OXYGENASE SUPERFAMILY PROTEIN-RELATED"/>
    <property type="match status" value="1"/>
</dbReference>
<comment type="catalytic activity">
    <reaction evidence="10">
        <text>L-arginine + 2-oxoglutarate + O2 = guanidine + L-glutamate 5-semialdehyde + succinate + CO2</text>
        <dbReference type="Rhea" id="RHEA:31535"/>
        <dbReference type="ChEBI" id="CHEBI:15379"/>
        <dbReference type="ChEBI" id="CHEBI:16526"/>
        <dbReference type="ChEBI" id="CHEBI:16810"/>
        <dbReference type="ChEBI" id="CHEBI:30031"/>
        <dbReference type="ChEBI" id="CHEBI:30087"/>
        <dbReference type="ChEBI" id="CHEBI:32682"/>
        <dbReference type="ChEBI" id="CHEBI:58066"/>
        <dbReference type="EC" id="1.14.20.7"/>
    </reaction>
</comment>
<dbReference type="Pfam" id="PF14226">
    <property type="entry name" value="DIOX_N"/>
    <property type="match status" value="1"/>
</dbReference>
<proteinExistence type="inferred from homology"/>
<evidence type="ECO:0000256" key="3">
    <source>
        <dbReference type="ARBA" id="ARBA00012293"/>
    </source>
</evidence>
<dbReference type="EC" id="1.13.12.19" evidence="4"/>
<dbReference type="SUPFAM" id="SSF51197">
    <property type="entry name" value="Clavaminate synthase-like"/>
    <property type="match status" value="1"/>
</dbReference>
<comment type="catalytic activity">
    <reaction evidence="9">
        <text>2-oxoglutarate + O2 + 2 H(+) = ethene + 3 CO2 + H2O</text>
        <dbReference type="Rhea" id="RHEA:31523"/>
        <dbReference type="ChEBI" id="CHEBI:15377"/>
        <dbReference type="ChEBI" id="CHEBI:15378"/>
        <dbReference type="ChEBI" id="CHEBI:15379"/>
        <dbReference type="ChEBI" id="CHEBI:16526"/>
        <dbReference type="ChEBI" id="CHEBI:16810"/>
        <dbReference type="ChEBI" id="CHEBI:18153"/>
        <dbReference type="EC" id="1.13.12.19"/>
    </reaction>
</comment>
<evidence type="ECO:0000256" key="4">
    <source>
        <dbReference type="ARBA" id="ARBA00012531"/>
    </source>
</evidence>
<accession>A0A2Z2NMS6</accession>
<dbReference type="EC" id="1.14.20.7" evidence="3"/>
<dbReference type="InterPro" id="IPR050231">
    <property type="entry name" value="Iron_ascorbate_oxido_reductase"/>
</dbReference>
<dbReference type="InterPro" id="IPR005123">
    <property type="entry name" value="Oxoglu/Fe-dep_dioxygenase_dom"/>
</dbReference>
<dbReference type="InterPro" id="IPR026992">
    <property type="entry name" value="DIOX_N"/>
</dbReference>
<name>A0A2Z2NMS6_9GAMM</name>
<keyword evidence="14" id="KW-1185">Reference proteome</keyword>
<evidence type="ECO:0000256" key="11">
    <source>
        <dbReference type="RuleBase" id="RU003682"/>
    </source>
</evidence>
<evidence type="ECO:0000256" key="6">
    <source>
        <dbReference type="ARBA" id="ARBA00022666"/>
    </source>
</evidence>
<evidence type="ECO:0000256" key="1">
    <source>
        <dbReference type="ARBA" id="ARBA00001954"/>
    </source>
</evidence>
<dbReference type="InterPro" id="IPR044861">
    <property type="entry name" value="IPNS-like_FE2OG_OXY"/>
</dbReference>
<dbReference type="Gene3D" id="2.60.120.330">
    <property type="entry name" value="B-lactam Antibiotic, Isopenicillin N Synthase, Chain"/>
    <property type="match status" value="1"/>
</dbReference>
<comment type="similarity">
    <text evidence="11">Belongs to the iron/ascorbate-dependent oxidoreductase family.</text>
</comment>
<dbReference type="GO" id="GO:0102276">
    <property type="term" value="F:2-oxoglutarate oxygenase/decarboxylase (ethylene-forming) activity"/>
    <property type="evidence" value="ECO:0007669"/>
    <property type="project" value="UniProtKB-EC"/>
</dbReference>
<gene>
    <name evidence="13" type="ORF">IMCC3135_12175</name>
</gene>
<dbReference type="Proteomes" id="UP000250079">
    <property type="component" value="Chromosome"/>
</dbReference>
<evidence type="ECO:0000256" key="2">
    <source>
        <dbReference type="ARBA" id="ARBA00004767"/>
    </source>
</evidence>
<feature type="domain" description="Fe2OG dioxygenase" evidence="12">
    <location>
        <begin position="151"/>
        <end position="258"/>
    </location>
</feature>
<dbReference type="AlphaFoldDB" id="A0A2Z2NMS6"/>
<reference evidence="13 14" key="1">
    <citation type="submission" date="2016-12" db="EMBL/GenBank/DDBJ databases">
        <authorList>
            <person name="Song W.-J."/>
            <person name="Kurnit D.M."/>
        </authorList>
    </citation>
    <scope>NUCLEOTIDE SEQUENCE [LARGE SCALE GENOMIC DNA]</scope>
    <source>
        <strain evidence="13 14">IMCC3135</strain>
    </source>
</reference>
<evidence type="ECO:0000256" key="8">
    <source>
        <dbReference type="ARBA" id="ARBA00031282"/>
    </source>
</evidence>
<evidence type="ECO:0000256" key="5">
    <source>
        <dbReference type="ARBA" id="ARBA00019045"/>
    </source>
</evidence>
<protein>
    <recommendedName>
        <fullName evidence="5">2-oxoglutarate-dependent ethylene/succinate-forming enzyme</fullName>
        <ecNumber evidence="4">1.13.12.19</ecNumber>
        <ecNumber evidence="3">1.14.20.7</ecNumber>
    </recommendedName>
    <alternativeName>
        <fullName evidence="7">2-oxoglutarate dioxygenase (ethylene-forming)</fullName>
    </alternativeName>
    <alternativeName>
        <fullName evidence="8">2-oxoglutarate/L-arginine monooxygenase/decarboxylase (succinate-forming)</fullName>
    </alternativeName>
</protein>
<evidence type="ECO:0000313" key="13">
    <source>
        <dbReference type="EMBL" id="ASJ72523.1"/>
    </source>
</evidence>
<keyword evidence="11" id="KW-0479">Metal-binding</keyword>
<sequence>MVSLMVELVAVDYTAADAEEQFVKSLRDTGFGVLRNHPISKDTVSNIYKHWAEFFNSDEKDQFLFDPEKYDGFFPRAMAETAKGHSVRDIKEYFHYYPWGRCPESLKAEIEAYYAETIKFAATLLGWVENQTPAEVSCLFREPLSNMINGSTQTLLRVLHYPPIEEGVDPGAIRAGAHEDINLLTLLPSANEPGLQVKAQDGSWLDVPCDFGNLIINIGDMLQEASGGYFPSTTHRVINPEGHDSSRARISLPLFLHPRPDVVLSDRHTAGSYLQERLSELRSSDKK</sequence>
<dbReference type="EMBL" id="CP018632">
    <property type="protein sequence ID" value="ASJ72523.1"/>
    <property type="molecule type" value="Genomic_DNA"/>
</dbReference>
<evidence type="ECO:0000313" key="14">
    <source>
        <dbReference type="Proteomes" id="UP000250079"/>
    </source>
</evidence>
<dbReference type="GO" id="GO:0009693">
    <property type="term" value="P:ethylene biosynthetic process"/>
    <property type="evidence" value="ECO:0007669"/>
    <property type="project" value="UniProtKB-KW"/>
</dbReference>
<comment type="pathway">
    <text evidence="2">Alkene biosynthesis; ethylene biosynthesis via 2-oxoglutarate.</text>
</comment>
<keyword evidence="6" id="KW-0266">Ethylene biosynthesis</keyword>
<evidence type="ECO:0000259" key="12">
    <source>
        <dbReference type="PROSITE" id="PS51471"/>
    </source>
</evidence>
<evidence type="ECO:0000256" key="7">
    <source>
        <dbReference type="ARBA" id="ARBA00031011"/>
    </source>
</evidence>
<dbReference type="Pfam" id="PF03171">
    <property type="entry name" value="2OG-FeII_Oxy"/>
    <property type="match status" value="1"/>
</dbReference>
<comment type="cofactor">
    <cofactor evidence="1">
        <name>Fe(2+)</name>
        <dbReference type="ChEBI" id="CHEBI:29033"/>
    </cofactor>
</comment>
<evidence type="ECO:0000256" key="10">
    <source>
        <dbReference type="ARBA" id="ARBA00049359"/>
    </source>
</evidence>
<keyword evidence="11" id="KW-0560">Oxidoreductase</keyword>
<dbReference type="GO" id="GO:0046872">
    <property type="term" value="F:metal ion binding"/>
    <property type="evidence" value="ECO:0007669"/>
    <property type="project" value="UniProtKB-KW"/>
</dbReference>
<dbReference type="PROSITE" id="PS51471">
    <property type="entry name" value="FE2OG_OXY"/>
    <property type="match status" value="1"/>
</dbReference>
<organism evidence="13 14">
    <name type="scientific">Granulosicoccus antarcticus IMCC3135</name>
    <dbReference type="NCBI Taxonomy" id="1192854"/>
    <lineage>
        <taxon>Bacteria</taxon>
        <taxon>Pseudomonadati</taxon>
        <taxon>Pseudomonadota</taxon>
        <taxon>Gammaproteobacteria</taxon>
        <taxon>Chromatiales</taxon>
        <taxon>Granulosicoccaceae</taxon>
        <taxon>Granulosicoccus</taxon>
    </lineage>
</organism>